<dbReference type="Gene3D" id="1.10.238.160">
    <property type="match status" value="1"/>
</dbReference>
<dbReference type="Pfam" id="PF05930">
    <property type="entry name" value="Phage_AlpA"/>
    <property type="match status" value="1"/>
</dbReference>
<reference evidence="1" key="1">
    <citation type="submission" date="2021-08" db="EMBL/GenBank/DDBJ databases">
        <title>Hoeflea bacterium WL0058 sp. nov., isolated from the sediment.</title>
        <authorList>
            <person name="Wang L."/>
            <person name="Zhang D."/>
        </authorList>
    </citation>
    <scope>NUCLEOTIDE SEQUENCE</scope>
    <source>
        <strain evidence="1">WL0058</strain>
    </source>
</reference>
<dbReference type="InterPro" id="IPR010260">
    <property type="entry name" value="AlpA"/>
</dbReference>
<proteinExistence type="predicted"/>
<evidence type="ECO:0000313" key="2">
    <source>
        <dbReference type="Proteomes" id="UP001196509"/>
    </source>
</evidence>
<organism evidence="1 2">
    <name type="scientific">Flavimaribacter sediminis</name>
    <dbReference type="NCBI Taxonomy" id="2865987"/>
    <lineage>
        <taxon>Bacteria</taxon>
        <taxon>Pseudomonadati</taxon>
        <taxon>Pseudomonadota</taxon>
        <taxon>Alphaproteobacteria</taxon>
        <taxon>Hyphomicrobiales</taxon>
        <taxon>Rhizobiaceae</taxon>
        <taxon>Flavimaribacter</taxon>
    </lineage>
</organism>
<dbReference type="Proteomes" id="UP001196509">
    <property type="component" value="Unassembled WGS sequence"/>
</dbReference>
<comment type="caution">
    <text evidence="1">The sequence shown here is derived from an EMBL/GenBank/DDBJ whole genome shotgun (WGS) entry which is preliminary data.</text>
</comment>
<dbReference type="AlphaFoldDB" id="A0AAE2ZI77"/>
<sequence>MKEAEKRTGVSRAFINRARAEGEFPKSVQIGPKRIGFVEAEVNQWIQERIDARGEVA</sequence>
<dbReference type="EMBL" id="JAICBX010000001">
    <property type="protein sequence ID" value="MBW8636978.1"/>
    <property type="molecule type" value="Genomic_DNA"/>
</dbReference>
<accession>A0AAE2ZI77</accession>
<name>A0AAE2ZI77_9HYPH</name>
<evidence type="ECO:0000313" key="1">
    <source>
        <dbReference type="EMBL" id="MBW8636978.1"/>
    </source>
</evidence>
<protein>
    <submittedName>
        <fullName evidence="1">AlpA family phage regulatory protein</fullName>
    </submittedName>
</protein>
<keyword evidence="2" id="KW-1185">Reference proteome</keyword>
<gene>
    <name evidence="1" type="ORF">K1W69_07240</name>
</gene>